<feature type="region of interest" description="Disordered" evidence="1">
    <location>
        <begin position="85"/>
        <end position="120"/>
    </location>
</feature>
<comment type="caution">
    <text evidence="2">The sequence shown here is derived from an EMBL/GenBank/DDBJ whole genome shotgun (WGS) entry which is preliminary data.</text>
</comment>
<dbReference type="EMBL" id="JAUJYW010000002">
    <property type="protein sequence ID" value="MDN8598625.1"/>
    <property type="molecule type" value="Genomic_DNA"/>
</dbReference>
<dbReference type="PROSITE" id="PS51257">
    <property type="entry name" value="PROKAR_LIPOPROTEIN"/>
    <property type="match status" value="1"/>
</dbReference>
<dbReference type="RefSeq" id="WP_301697133.1">
    <property type="nucleotide sequence ID" value="NZ_JAUJYW010000002.1"/>
</dbReference>
<evidence type="ECO:0000313" key="2">
    <source>
        <dbReference type="EMBL" id="MDN8598625.1"/>
    </source>
</evidence>
<feature type="compositionally biased region" description="Basic and acidic residues" evidence="1">
    <location>
        <begin position="85"/>
        <end position="105"/>
    </location>
</feature>
<name>A0ABT8PR09_9ENTR</name>
<sequence>MSEEKENISGTTVTIGCKLPCGLVMTLGGKSVELKGSRDSRILNGYGLTSNVDAEFWEAWRKAHAKLPYVKNELVFAYADRRSAEDMAAERQKERTGLEGLDPDKPGPNLEKVPEVQDED</sequence>
<reference evidence="2 3" key="1">
    <citation type="submission" date="2023-07" db="EMBL/GenBank/DDBJ databases">
        <title>Citrobacter selenititolerans sp. nov., isolated from seleniferous soil.</title>
        <authorList>
            <person name="Zhang S."/>
            <person name="Li K."/>
            <person name="Peng J."/>
            <person name="Wang H."/>
            <person name="Sun J."/>
            <person name="Guo Y."/>
        </authorList>
    </citation>
    <scope>NUCLEOTIDE SEQUENCE [LARGE SCALE GENOMIC DNA]</scope>
    <source>
        <strain evidence="2 3">S2-9</strain>
    </source>
</reference>
<gene>
    <name evidence="2" type="ORF">Q0A17_04205</name>
</gene>
<accession>A0ABT8PR09</accession>
<evidence type="ECO:0000256" key="1">
    <source>
        <dbReference type="SAM" id="MobiDB-lite"/>
    </source>
</evidence>
<dbReference type="Proteomes" id="UP001174867">
    <property type="component" value="Unassembled WGS sequence"/>
</dbReference>
<keyword evidence="3" id="KW-1185">Reference proteome</keyword>
<proteinExistence type="predicted"/>
<evidence type="ECO:0000313" key="3">
    <source>
        <dbReference type="Proteomes" id="UP001174867"/>
    </source>
</evidence>
<protein>
    <submittedName>
        <fullName evidence="2">Uncharacterized protein</fullName>
    </submittedName>
</protein>
<organism evidence="2 3">
    <name type="scientific">Citrobacter enshiensis</name>
    <dbReference type="NCBI Taxonomy" id="2971264"/>
    <lineage>
        <taxon>Bacteria</taxon>
        <taxon>Pseudomonadati</taxon>
        <taxon>Pseudomonadota</taxon>
        <taxon>Gammaproteobacteria</taxon>
        <taxon>Enterobacterales</taxon>
        <taxon>Enterobacteriaceae</taxon>
        <taxon>Citrobacter</taxon>
    </lineage>
</organism>